<keyword evidence="1 2" id="KW-0238">DNA-binding</keyword>
<dbReference type="InterPro" id="IPR001647">
    <property type="entry name" value="HTH_TetR"/>
</dbReference>
<dbReference type="Proteomes" id="UP000535276">
    <property type="component" value="Unassembled WGS sequence"/>
</dbReference>
<reference evidence="4 5" key="1">
    <citation type="submission" date="2020-07" db="EMBL/GenBank/DDBJ databases">
        <title>Genomic Encyclopedia of Type Strains, Phase IV (KMG-V): Genome sequencing to study the core and pangenomes of soil and plant-associated prokaryotes.</title>
        <authorList>
            <person name="Whitman W."/>
        </authorList>
    </citation>
    <scope>NUCLEOTIDE SEQUENCE [LARGE SCALE GENOMIC DNA]</scope>
    <source>
        <strain evidence="4 5">SEMIA 4052</strain>
    </source>
</reference>
<dbReference type="InterPro" id="IPR009057">
    <property type="entry name" value="Homeodomain-like_sf"/>
</dbReference>
<evidence type="ECO:0000313" key="4">
    <source>
        <dbReference type="EMBL" id="NYJ15415.1"/>
    </source>
</evidence>
<dbReference type="GO" id="GO:0003677">
    <property type="term" value="F:DNA binding"/>
    <property type="evidence" value="ECO:0007669"/>
    <property type="project" value="UniProtKB-UniRule"/>
</dbReference>
<gene>
    <name evidence="4" type="ORF">GGI64_006524</name>
</gene>
<proteinExistence type="predicted"/>
<dbReference type="Pfam" id="PF00440">
    <property type="entry name" value="TetR_N"/>
    <property type="match status" value="1"/>
</dbReference>
<evidence type="ECO:0000256" key="2">
    <source>
        <dbReference type="PROSITE-ProRule" id="PRU00335"/>
    </source>
</evidence>
<protein>
    <submittedName>
        <fullName evidence="4">AcrR family transcriptional regulator</fullName>
    </submittedName>
</protein>
<evidence type="ECO:0000313" key="5">
    <source>
        <dbReference type="Proteomes" id="UP000535276"/>
    </source>
</evidence>
<dbReference type="EMBL" id="JACBZV010000020">
    <property type="protein sequence ID" value="NYJ15415.1"/>
    <property type="molecule type" value="Genomic_DNA"/>
</dbReference>
<dbReference type="PROSITE" id="PS50977">
    <property type="entry name" value="HTH_TETR_2"/>
    <property type="match status" value="1"/>
</dbReference>
<feature type="domain" description="HTH tetR-type" evidence="3">
    <location>
        <begin position="27"/>
        <end position="87"/>
    </location>
</feature>
<comment type="caution">
    <text evidence="4">The sequence shown here is derived from an EMBL/GenBank/DDBJ whole genome shotgun (WGS) entry which is preliminary data.</text>
</comment>
<organism evidence="4 5">
    <name type="scientific">Rhizobium leguminosarum</name>
    <dbReference type="NCBI Taxonomy" id="384"/>
    <lineage>
        <taxon>Bacteria</taxon>
        <taxon>Pseudomonadati</taxon>
        <taxon>Pseudomonadota</taxon>
        <taxon>Alphaproteobacteria</taxon>
        <taxon>Hyphomicrobiales</taxon>
        <taxon>Rhizobiaceae</taxon>
        <taxon>Rhizobium/Agrobacterium group</taxon>
        <taxon>Rhizobium</taxon>
    </lineage>
</organism>
<sequence length="237" mass="26704">MTLPTLLYEARNRFKQHLDNCDWSELTAGRKRILEVFLRLASIEGYSAVTMRTLAKEASVKAASIYFHFPDGRSEIVAQSLRWHYSNWGYSILEAIDKVSEPEQFWDALVSAVARCQISIPASDLWDLLVRMDRVGGFLETEFRQEIDHWLDLCVDLFQASAEAIGYAVDRSRVKMIMSILDAGSNWSQWDGDASDLDAIAEQAIIVSRAVLAAPMGNLRRATSPDDAATETGRKRL</sequence>
<dbReference type="RefSeq" id="WP_179613701.1">
    <property type="nucleotide sequence ID" value="NZ_JACBZV010000020.1"/>
</dbReference>
<feature type="DNA-binding region" description="H-T-H motif" evidence="2">
    <location>
        <begin position="50"/>
        <end position="69"/>
    </location>
</feature>
<evidence type="ECO:0000259" key="3">
    <source>
        <dbReference type="PROSITE" id="PS50977"/>
    </source>
</evidence>
<accession>A0A7Z0E687</accession>
<dbReference type="SUPFAM" id="SSF46689">
    <property type="entry name" value="Homeodomain-like"/>
    <property type="match status" value="1"/>
</dbReference>
<dbReference type="AlphaFoldDB" id="A0A7Z0E687"/>
<dbReference type="Gene3D" id="1.10.357.10">
    <property type="entry name" value="Tetracycline Repressor, domain 2"/>
    <property type="match status" value="1"/>
</dbReference>
<evidence type="ECO:0000256" key="1">
    <source>
        <dbReference type="ARBA" id="ARBA00023125"/>
    </source>
</evidence>
<name>A0A7Z0E687_RHILE</name>